<evidence type="ECO:0000313" key="2">
    <source>
        <dbReference type="EMBL" id="MBL3658178.1"/>
    </source>
</evidence>
<dbReference type="Pfam" id="PF07676">
    <property type="entry name" value="PD40"/>
    <property type="match status" value="3"/>
</dbReference>
<comment type="caution">
    <text evidence="2">The sequence shown here is derived from an EMBL/GenBank/DDBJ whole genome shotgun (WGS) entry which is preliminary data.</text>
</comment>
<organism evidence="2 3">
    <name type="scientific">Fulvivirga sediminis</name>
    <dbReference type="NCBI Taxonomy" id="2803949"/>
    <lineage>
        <taxon>Bacteria</taxon>
        <taxon>Pseudomonadati</taxon>
        <taxon>Bacteroidota</taxon>
        <taxon>Cytophagia</taxon>
        <taxon>Cytophagales</taxon>
        <taxon>Fulvivirgaceae</taxon>
        <taxon>Fulvivirga</taxon>
    </lineage>
</organism>
<proteinExistence type="predicted"/>
<dbReference type="InterPro" id="IPR011659">
    <property type="entry name" value="WD40"/>
</dbReference>
<evidence type="ECO:0000256" key="1">
    <source>
        <dbReference type="SAM" id="SignalP"/>
    </source>
</evidence>
<reference evidence="2" key="1">
    <citation type="submission" date="2021-01" db="EMBL/GenBank/DDBJ databases">
        <title>Fulvivirga kasyanovii gen. nov., sp nov., a novel member of the phylum Bacteroidetes isolated from seawater in a mussel farm.</title>
        <authorList>
            <person name="Zhao L.-H."/>
            <person name="Wang Z.-J."/>
        </authorList>
    </citation>
    <scope>NUCLEOTIDE SEQUENCE</scope>
    <source>
        <strain evidence="2">2943</strain>
    </source>
</reference>
<name>A0A937K0A8_9BACT</name>
<dbReference type="Proteomes" id="UP000659388">
    <property type="component" value="Unassembled WGS sequence"/>
</dbReference>
<evidence type="ECO:0000313" key="3">
    <source>
        <dbReference type="Proteomes" id="UP000659388"/>
    </source>
</evidence>
<dbReference type="RefSeq" id="WP_202245972.1">
    <property type="nucleotide sequence ID" value="NZ_JAESIY010000011.1"/>
</dbReference>
<dbReference type="EMBL" id="JAESIY010000011">
    <property type="protein sequence ID" value="MBL3658178.1"/>
    <property type="molecule type" value="Genomic_DNA"/>
</dbReference>
<keyword evidence="1" id="KW-0732">Signal</keyword>
<feature type="chain" id="PRO_5036838822" evidence="1">
    <location>
        <begin position="22"/>
        <end position="417"/>
    </location>
</feature>
<dbReference type="AlphaFoldDB" id="A0A937K0A8"/>
<dbReference type="SUPFAM" id="SSF82171">
    <property type="entry name" value="DPP6 N-terminal domain-like"/>
    <property type="match status" value="1"/>
</dbReference>
<sequence>MRVYLIVYMLFGFCHSLIAQAVHFSEPKKLGENVNSEAEEMSPMLSFDGKTLYFSRAFDDDNVGGKYAGTDIWMSQKSESGEWTEATNNLGNLNNKDNNAVIGIKDQGIVLYLLNSYNRKSGISFTKLVNNKWIKPEFIEIPGLTKEGFVGFYVSPDYEVILISFVGPDTHGKEDLYVSLKKDGEWTKPVNLGATVNTSGYEISPFLSHDKKRIYFASNGHQGYGDADIFMSERLYNSWTVWTIPQNLGSSINSEKFDAYFSITEDSTVFFTSNRAGGYADIYESKIVSKDNEGYTDMKNLLKETQGLLNQLKADNEVHSIDFGENEAQLKNEDQAKIEEFIATYGEQQKFILTFDAKQVIRNNSLKLLNNKRQSAVMNFLISKGYDINNVVIEKDGSEIQSQTNKNKNTLYIIHLK</sequence>
<protein>
    <submittedName>
        <fullName evidence="2">PD40 domain-containing protein</fullName>
    </submittedName>
</protein>
<feature type="signal peptide" evidence="1">
    <location>
        <begin position="1"/>
        <end position="21"/>
    </location>
</feature>
<accession>A0A937K0A8</accession>
<gene>
    <name evidence="2" type="ORF">JL102_18645</name>
</gene>
<keyword evidence="3" id="KW-1185">Reference proteome</keyword>